<keyword evidence="13" id="KW-1133">Transmembrane helix</keyword>
<sequence>MITRRRTESIIKVWRDSIPTQTTMTRAAKNNSRPFCKRKQTSDRRSGTSVKNGAPLFFILCFFGAAVPFSPGKQFHNTACCDKIMLMDMNEITRNAEREYIRWSEQIREGDEYYEEFRALVDNPEELTDSFYCHLTFGTSGMRGLLGPGPNRINGIVIRRASAGLANYMNHRFRSPSAVISYDSRAGSAYYARETARVLNGSGIRTWIFRELTPVSCLSYAIRTLKCDMGVMITASHNPKIYNGYKVYNSEGYQIVGEEPESILNEIEKIDFFDAIPYNDDGVLTVDPEIGKDFVRSITALSTRIEPDRLNQLKTIYTPLNGAGRKYVRQVFQSIGYKNFEIVRTQEYPDENFPTCPQPNPEKILAFNEAFRRADIAGGDLLIATDPDSDRVGAALYHEGMRTLLTGNQLGVLLLDYLCHIRPPRPGQIVAKSIVTSPLGERIAERYGMKVVNTLTGFKYIGDLIRRLREEGRPEDFYFGFEESNGYLLSPFISEKDGVSSAMLIVEMAAFHKSYGKDPVDRLNELYEEYGICVDKIRNYYFQGVRGRIAMEKIMEYFRGEIGDSIGGRRILRKIDYMEDTGLPRADVVQFWLENGSTLAIRPSGTESKMKIYSFETEDFTSVEREIIRIIEKYR</sequence>
<dbReference type="InterPro" id="IPR005845">
    <property type="entry name" value="A-D-PHexomutase_a/b/a-II"/>
</dbReference>
<comment type="caution">
    <text evidence="17">The sequence shown here is derived from an EMBL/GenBank/DDBJ whole genome shotgun (WGS) entry which is preliminary data.</text>
</comment>
<comment type="cofactor">
    <cofactor evidence="1">
        <name>Mg(2+)</name>
        <dbReference type="ChEBI" id="CHEBI:18420"/>
    </cofactor>
</comment>
<dbReference type="SUPFAM" id="SSF53738">
    <property type="entry name" value="Phosphoglucomutase, first 3 domains"/>
    <property type="match status" value="3"/>
</dbReference>
<accession>A0A6L5Y608</accession>
<evidence type="ECO:0000256" key="6">
    <source>
        <dbReference type="ARBA" id="ARBA00022723"/>
    </source>
</evidence>
<evidence type="ECO:0000259" key="14">
    <source>
        <dbReference type="Pfam" id="PF02878"/>
    </source>
</evidence>
<organism evidence="17 18">
    <name type="scientific">Hornefia butyriciproducens</name>
    <dbReference type="NCBI Taxonomy" id="2652293"/>
    <lineage>
        <taxon>Bacteria</taxon>
        <taxon>Bacillati</taxon>
        <taxon>Bacillota</taxon>
        <taxon>Clostridia</taxon>
        <taxon>Peptostreptococcales</taxon>
        <taxon>Anaerovoracaceae</taxon>
        <taxon>Hornefia</taxon>
    </lineage>
</organism>
<evidence type="ECO:0000313" key="18">
    <source>
        <dbReference type="Proteomes" id="UP000474676"/>
    </source>
</evidence>
<evidence type="ECO:0000259" key="16">
    <source>
        <dbReference type="Pfam" id="PF02880"/>
    </source>
</evidence>
<keyword evidence="6" id="KW-0479">Metal-binding</keyword>
<dbReference type="Pfam" id="PF02880">
    <property type="entry name" value="PGM_PMM_III"/>
    <property type="match status" value="1"/>
</dbReference>
<dbReference type="Gene3D" id="3.30.310.50">
    <property type="entry name" value="Alpha-D-phosphohexomutase, C-terminal domain"/>
    <property type="match status" value="1"/>
</dbReference>
<dbReference type="Proteomes" id="UP000474676">
    <property type="component" value="Unassembled WGS sequence"/>
</dbReference>
<feature type="transmembrane region" description="Helical" evidence="13">
    <location>
        <begin position="54"/>
        <end position="71"/>
    </location>
</feature>
<evidence type="ECO:0000256" key="3">
    <source>
        <dbReference type="ARBA" id="ARBA00005189"/>
    </source>
</evidence>
<keyword evidence="18" id="KW-1185">Reference proteome</keyword>
<evidence type="ECO:0000256" key="4">
    <source>
        <dbReference type="ARBA" id="ARBA00010231"/>
    </source>
</evidence>
<dbReference type="InterPro" id="IPR005841">
    <property type="entry name" value="Alpha-D-phosphohexomutase_SF"/>
</dbReference>
<comment type="pathway">
    <text evidence="3">Lipid metabolism.</text>
</comment>
<dbReference type="Pfam" id="PF02879">
    <property type="entry name" value="PGM_PMM_II"/>
    <property type="match status" value="1"/>
</dbReference>
<comment type="pathway">
    <text evidence="2">Glycolipid metabolism; diglucosyl-diacylglycerol biosynthesis.</text>
</comment>
<feature type="domain" description="Alpha-D-phosphohexomutase alpha/beta/alpha" evidence="16">
    <location>
        <begin position="407"/>
        <end position="530"/>
    </location>
</feature>
<evidence type="ECO:0000256" key="10">
    <source>
        <dbReference type="ARBA" id="ARBA00041398"/>
    </source>
</evidence>
<protein>
    <recommendedName>
        <fullName evidence="9">Phosphoglucomutase</fullName>
    </recommendedName>
    <alternativeName>
        <fullName evidence="11">Alpha-phosphoglucomutase</fullName>
    </alternativeName>
    <alternativeName>
        <fullName evidence="10">Glucose phosphomutase</fullName>
    </alternativeName>
</protein>
<evidence type="ECO:0000256" key="13">
    <source>
        <dbReference type="SAM" id="Phobius"/>
    </source>
</evidence>
<proteinExistence type="inferred from homology"/>
<keyword evidence="13" id="KW-0472">Membrane</keyword>
<feature type="region of interest" description="Disordered" evidence="12">
    <location>
        <begin position="25"/>
        <end position="49"/>
    </location>
</feature>
<dbReference type="InterPro" id="IPR005844">
    <property type="entry name" value="A-D-PHexomutase_a/b/a-I"/>
</dbReference>
<feature type="domain" description="Alpha-D-phosphohexomutase alpha/beta/alpha" evidence="14">
    <location>
        <begin position="136"/>
        <end position="272"/>
    </location>
</feature>
<keyword evidence="5" id="KW-0597">Phosphoprotein</keyword>
<dbReference type="CDD" id="cd05799">
    <property type="entry name" value="PGM2"/>
    <property type="match status" value="1"/>
</dbReference>
<evidence type="ECO:0000256" key="12">
    <source>
        <dbReference type="SAM" id="MobiDB-lite"/>
    </source>
</evidence>
<dbReference type="PROSITE" id="PS00710">
    <property type="entry name" value="PGM_PMM"/>
    <property type="match status" value="1"/>
</dbReference>
<dbReference type="PRINTS" id="PR00509">
    <property type="entry name" value="PGMPMM"/>
</dbReference>
<comment type="similarity">
    <text evidence="4">Belongs to the phosphohexose mutase family.</text>
</comment>
<gene>
    <name evidence="17" type="ORF">FYJ64_07165</name>
</gene>
<dbReference type="Pfam" id="PF02878">
    <property type="entry name" value="PGM_PMM_I"/>
    <property type="match status" value="1"/>
</dbReference>
<keyword evidence="8" id="KW-0413">Isomerase</keyword>
<dbReference type="SUPFAM" id="SSF55957">
    <property type="entry name" value="Phosphoglucomutase, C-terminal domain"/>
    <property type="match status" value="1"/>
</dbReference>
<dbReference type="GO" id="GO:0008973">
    <property type="term" value="F:phosphopentomutase activity"/>
    <property type="evidence" value="ECO:0007669"/>
    <property type="project" value="TreeGrafter"/>
</dbReference>
<dbReference type="AlphaFoldDB" id="A0A6L5Y608"/>
<reference evidence="17 18" key="1">
    <citation type="submission" date="2019-08" db="EMBL/GenBank/DDBJ databases">
        <title>In-depth cultivation of the pig gut microbiome towards novel bacterial diversity and tailored functional studies.</title>
        <authorList>
            <person name="Wylensek D."/>
            <person name="Hitch T.C.A."/>
            <person name="Clavel T."/>
        </authorList>
    </citation>
    <scope>NUCLEOTIDE SEQUENCE [LARGE SCALE GENOMIC DNA]</scope>
    <source>
        <strain evidence="17 18">WCA-MUC-591-APC-3H</strain>
    </source>
</reference>
<dbReference type="InterPro" id="IPR005846">
    <property type="entry name" value="A-D-PHexomutase_a/b/a-III"/>
</dbReference>
<dbReference type="GO" id="GO:0005975">
    <property type="term" value="P:carbohydrate metabolic process"/>
    <property type="evidence" value="ECO:0007669"/>
    <property type="project" value="InterPro"/>
</dbReference>
<keyword evidence="13" id="KW-0812">Transmembrane</keyword>
<evidence type="ECO:0000256" key="7">
    <source>
        <dbReference type="ARBA" id="ARBA00022842"/>
    </source>
</evidence>
<dbReference type="GO" id="GO:0000287">
    <property type="term" value="F:magnesium ion binding"/>
    <property type="evidence" value="ECO:0007669"/>
    <property type="project" value="InterPro"/>
</dbReference>
<evidence type="ECO:0000313" key="17">
    <source>
        <dbReference type="EMBL" id="MST52089.1"/>
    </source>
</evidence>
<keyword evidence="7" id="KW-0460">Magnesium</keyword>
<dbReference type="InterPro" id="IPR016066">
    <property type="entry name" value="A-D-PHexomutase_CS"/>
</dbReference>
<evidence type="ECO:0000256" key="11">
    <source>
        <dbReference type="ARBA" id="ARBA00041467"/>
    </source>
</evidence>
<evidence type="ECO:0000256" key="1">
    <source>
        <dbReference type="ARBA" id="ARBA00001946"/>
    </source>
</evidence>
<name>A0A6L5Y608_9FIRM</name>
<dbReference type="GO" id="GO:0006166">
    <property type="term" value="P:purine ribonucleoside salvage"/>
    <property type="evidence" value="ECO:0007669"/>
    <property type="project" value="TreeGrafter"/>
</dbReference>
<dbReference type="InterPro" id="IPR016055">
    <property type="entry name" value="A-D-PHexomutase_a/b/a-I/II/III"/>
</dbReference>
<evidence type="ECO:0000256" key="9">
    <source>
        <dbReference type="ARBA" id="ARBA00039995"/>
    </source>
</evidence>
<evidence type="ECO:0000259" key="15">
    <source>
        <dbReference type="Pfam" id="PF02879"/>
    </source>
</evidence>
<dbReference type="Gene3D" id="3.40.120.10">
    <property type="entry name" value="Alpha-D-Glucose-1,6-Bisphosphate, subunit A, domain 3"/>
    <property type="match status" value="3"/>
</dbReference>
<dbReference type="EMBL" id="VUMZ01000006">
    <property type="protein sequence ID" value="MST52089.1"/>
    <property type="molecule type" value="Genomic_DNA"/>
</dbReference>
<dbReference type="InterPro" id="IPR036900">
    <property type="entry name" value="A-D-PHexomutase_C_sf"/>
</dbReference>
<evidence type="ECO:0000256" key="2">
    <source>
        <dbReference type="ARBA" id="ARBA00005164"/>
    </source>
</evidence>
<evidence type="ECO:0000256" key="5">
    <source>
        <dbReference type="ARBA" id="ARBA00022553"/>
    </source>
</evidence>
<dbReference type="PANTHER" id="PTHR45745">
    <property type="entry name" value="PHOSPHOMANNOMUTASE 45A"/>
    <property type="match status" value="1"/>
</dbReference>
<evidence type="ECO:0000256" key="8">
    <source>
        <dbReference type="ARBA" id="ARBA00023235"/>
    </source>
</evidence>
<dbReference type="PANTHER" id="PTHR45745:SF1">
    <property type="entry name" value="PHOSPHOGLUCOMUTASE 2B-RELATED"/>
    <property type="match status" value="1"/>
</dbReference>
<feature type="domain" description="Alpha-D-phosphohexomutase alpha/beta/alpha" evidence="15">
    <location>
        <begin position="293"/>
        <end position="397"/>
    </location>
</feature>